<dbReference type="Proteomes" id="UP001054945">
    <property type="component" value="Unassembled WGS sequence"/>
</dbReference>
<evidence type="ECO:0000313" key="2">
    <source>
        <dbReference type="EMBL" id="GIZ01735.1"/>
    </source>
</evidence>
<name>A0AAV4Y697_CAEEX</name>
<reference evidence="2 3" key="1">
    <citation type="submission" date="2021-06" db="EMBL/GenBank/DDBJ databases">
        <title>Caerostris extrusa draft genome.</title>
        <authorList>
            <person name="Kono N."/>
            <person name="Arakawa K."/>
        </authorList>
    </citation>
    <scope>NUCLEOTIDE SEQUENCE [LARGE SCALE GENOMIC DNA]</scope>
</reference>
<protein>
    <recommendedName>
        <fullName evidence="4">Gustatory receptor</fullName>
    </recommendedName>
</protein>
<keyword evidence="1" id="KW-1133">Transmembrane helix</keyword>
<evidence type="ECO:0000313" key="3">
    <source>
        <dbReference type="Proteomes" id="UP001054945"/>
    </source>
</evidence>
<gene>
    <name evidence="2" type="primary">AVEN_147911_1</name>
    <name evidence="2" type="ORF">CEXT_676641</name>
</gene>
<organism evidence="2 3">
    <name type="scientific">Caerostris extrusa</name>
    <name type="common">Bark spider</name>
    <name type="synonym">Caerostris bankana</name>
    <dbReference type="NCBI Taxonomy" id="172846"/>
    <lineage>
        <taxon>Eukaryota</taxon>
        <taxon>Metazoa</taxon>
        <taxon>Ecdysozoa</taxon>
        <taxon>Arthropoda</taxon>
        <taxon>Chelicerata</taxon>
        <taxon>Arachnida</taxon>
        <taxon>Araneae</taxon>
        <taxon>Araneomorphae</taxon>
        <taxon>Entelegynae</taxon>
        <taxon>Araneoidea</taxon>
        <taxon>Araneidae</taxon>
        <taxon>Caerostris</taxon>
    </lineage>
</organism>
<feature type="transmembrane region" description="Helical" evidence="1">
    <location>
        <begin position="96"/>
        <end position="115"/>
    </location>
</feature>
<comment type="caution">
    <text evidence="2">The sequence shown here is derived from an EMBL/GenBank/DDBJ whole genome shotgun (WGS) entry which is preliminary data.</text>
</comment>
<evidence type="ECO:0000256" key="1">
    <source>
        <dbReference type="SAM" id="Phobius"/>
    </source>
</evidence>
<keyword evidence="3" id="KW-1185">Reference proteome</keyword>
<dbReference type="AlphaFoldDB" id="A0AAV4Y697"/>
<accession>A0AAV4Y697</accession>
<evidence type="ECO:0008006" key="4">
    <source>
        <dbReference type="Google" id="ProtNLM"/>
    </source>
</evidence>
<feature type="transmembrane region" description="Helical" evidence="1">
    <location>
        <begin position="14"/>
        <end position="39"/>
    </location>
</feature>
<sequence length="116" mass="13158">MFDLVRDAWTGDDLFYQGLILLDFTFDITHLLVMCMFAAKIVESKTNITETLTCLMGFDSPWHENSLQELNLFLSILGHSNMGMTAWDVIILNKNLVVTVFGVIGSYSIIIYQISN</sequence>
<dbReference type="EMBL" id="BPLR01001344">
    <property type="protein sequence ID" value="GIZ01735.1"/>
    <property type="molecule type" value="Genomic_DNA"/>
</dbReference>
<proteinExistence type="predicted"/>
<keyword evidence="1" id="KW-0812">Transmembrane</keyword>
<keyword evidence="1" id="KW-0472">Membrane</keyword>